<protein>
    <submittedName>
        <fullName evidence="1">Uncharacterized protein</fullName>
    </submittedName>
</protein>
<organism evidence="1 2">
    <name type="scientific">Populus alba</name>
    <name type="common">White poplar</name>
    <dbReference type="NCBI Taxonomy" id="43335"/>
    <lineage>
        <taxon>Eukaryota</taxon>
        <taxon>Viridiplantae</taxon>
        <taxon>Streptophyta</taxon>
        <taxon>Embryophyta</taxon>
        <taxon>Tracheophyta</taxon>
        <taxon>Spermatophyta</taxon>
        <taxon>Magnoliopsida</taxon>
        <taxon>eudicotyledons</taxon>
        <taxon>Gunneridae</taxon>
        <taxon>Pentapetalae</taxon>
        <taxon>rosids</taxon>
        <taxon>fabids</taxon>
        <taxon>Malpighiales</taxon>
        <taxon>Salicaceae</taxon>
        <taxon>Saliceae</taxon>
        <taxon>Populus</taxon>
    </lineage>
</organism>
<sequence length="785" mass="88045">MKILLKCLIPLKAHKSSVLSRNLRRFVIHHNKRTSICYGFFTFQTRQELRLVDVQGELFEVRALHYLHSNRIIHRDMKPQNILIGAGSVVKVRSGVLPLLRIPSYPTLHLHFCSSFPGTPLYMAPELVREQPYNHSADLWSLGVILYELFVGQPPFYTNSVYALIRHIVKDPVKYPDDMSLNFKSFLKGLPNKVPQNRLSWPMLLDHPFVKETSEELDGRVMCAATSAPRECDAARRGEENNMQASTGRSNSVAALENCNPPKSHSDADLNCPNAVTGSSSPQEEFPGFASPNDVKQSGNQILDRLESNSLTVKGANIIGQDNEALTIILLPLRKWSKESLHSWRKKEKEMGVENYHVIEVVGEGSFGKVYKGRRKYTGQVRYPSQQANIYLLWIFTFQTRQELRLVDVQGELFEVRALHYLHSNRIIHRDMKPQNILIGAGSVVKVRSGVLPLLRIPSYPTLHLHFCSSFPGTPLYMAPELVREQPYNHSADLWSLGVILYELFVGQPPFYTNSVYALIRHIVKGLLNKVPQNRLSWPMLLDHPFVKETSEELDGRVMCAATSAPRECDAARRGEENNMQASTGLIASNPRENEIDWDQDVLTTTQSPRIISNLAAAGATGGLVNEILSELLNFTANVVSLKSSELSDLLAKSFSIIKLQLDNIGSAISTSYFKHWVALAEIFSQMMVLKATSLTSEAAPTPERSSLVGTDSARIIEAVTRAFLRSKAVQVAIFYCLKQRIEPALSASIQILSRCCLHNAMVPGVLCGLPSSLPVTTVVKWWRR</sequence>
<dbReference type="Proteomes" id="UP000309997">
    <property type="component" value="Unassembled WGS sequence"/>
</dbReference>
<proteinExistence type="predicted"/>
<dbReference type="EMBL" id="RCHU02000019">
    <property type="protein sequence ID" value="KAL3565257.1"/>
    <property type="molecule type" value="Genomic_DNA"/>
</dbReference>
<gene>
    <name evidence="1" type="ORF">D5086_033303</name>
</gene>
<evidence type="ECO:0000313" key="2">
    <source>
        <dbReference type="Proteomes" id="UP000309997"/>
    </source>
</evidence>
<accession>A0ACC4AGH0</accession>
<keyword evidence="2" id="KW-1185">Reference proteome</keyword>
<comment type="caution">
    <text evidence="1">The sequence shown here is derived from an EMBL/GenBank/DDBJ whole genome shotgun (WGS) entry which is preliminary data.</text>
</comment>
<evidence type="ECO:0000313" key="1">
    <source>
        <dbReference type="EMBL" id="KAL3565257.1"/>
    </source>
</evidence>
<name>A0ACC4AGH0_POPAL</name>
<reference evidence="1 2" key="1">
    <citation type="journal article" date="2024" name="Plant Biotechnol. J.">
        <title>Genome and CRISPR/Cas9 system of a widespread forest tree (Populus alba) in the world.</title>
        <authorList>
            <person name="Liu Y.J."/>
            <person name="Jiang P.F."/>
            <person name="Han X.M."/>
            <person name="Li X.Y."/>
            <person name="Wang H.M."/>
            <person name="Wang Y.J."/>
            <person name="Wang X.X."/>
            <person name="Zeng Q.Y."/>
        </authorList>
    </citation>
    <scope>NUCLEOTIDE SEQUENCE [LARGE SCALE GENOMIC DNA]</scope>
    <source>
        <strain evidence="2">cv. PAL-ZL1</strain>
    </source>
</reference>